<evidence type="ECO:0008006" key="5">
    <source>
        <dbReference type="Google" id="ProtNLM"/>
    </source>
</evidence>
<evidence type="ECO:0000256" key="1">
    <source>
        <dbReference type="SAM" id="MobiDB-lite"/>
    </source>
</evidence>
<feature type="compositionally biased region" description="Low complexity" evidence="1">
    <location>
        <begin position="83"/>
        <end position="96"/>
    </location>
</feature>
<protein>
    <recommendedName>
        <fullName evidence="5">Alginate export domain-containing protein</fullName>
    </recommendedName>
</protein>
<dbReference type="Proteomes" id="UP001465331">
    <property type="component" value="Unassembled WGS sequence"/>
</dbReference>
<feature type="signal peptide" evidence="2">
    <location>
        <begin position="1"/>
        <end position="21"/>
    </location>
</feature>
<feature type="compositionally biased region" description="Pro residues" evidence="1">
    <location>
        <begin position="47"/>
        <end position="59"/>
    </location>
</feature>
<evidence type="ECO:0000313" key="4">
    <source>
        <dbReference type="Proteomes" id="UP001465331"/>
    </source>
</evidence>
<comment type="caution">
    <text evidence="3">The sequence shown here is derived from an EMBL/GenBank/DDBJ whole genome shotgun (WGS) entry which is preliminary data.</text>
</comment>
<gene>
    <name evidence="3" type="ORF">ABSH63_02005</name>
</gene>
<feature type="chain" id="PRO_5045767717" description="Alginate export domain-containing protein" evidence="2">
    <location>
        <begin position="22"/>
        <end position="670"/>
    </location>
</feature>
<keyword evidence="2" id="KW-0732">Signal</keyword>
<evidence type="ECO:0000256" key="2">
    <source>
        <dbReference type="SAM" id="SignalP"/>
    </source>
</evidence>
<feature type="compositionally biased region" description="Basic and acidic residues" evidence="1">
    <location>
        <begin position="22"/>
        <end position="36"/>
    </location>
</feature>
<dbReference type="RefSeq" id="WP_352886949.1">
    <property type="nucleotide sequence ID" value="NZ_JBEPIJ010000002.1"/>
</dbReference>
<dbReference type="EMBL" id="JBEPIJ010000002">
    <property type="protein sequence ID" value="MES0872789.1"/>
    <property type="molecule type" value="Genomic_DNA"/>
</dbReference>
<evidence type="ECO:0000313" key="3">
    <source>
        <dbReference type="EMBL" id="MES0872789.1"/>
    </source>
</evidence>
<name>A0ABV2A6Q3_9GAMM</name>
<feature type="region of interest" description="Disordered" evidence="1">
    <location>
        <begin position="16"/>
        <end position="143"/>
    </location>
</feature>
<reference evidence="3 4" key="1">
    <citation type="submission" date="2024-06" db="EMBL/GenBank/DDBJ databases">
        <authorList>
            <person name="Li Z."/>
            <person name="Jiang Y."/>
        </authorList>
    </citation>
    <scope>NUCLEOTIDE SEQUENCE [LARGE SCALE GENOMIC DNA]</scope>
    <source>
        <strain evidence="3 4">HSW-8</strain>
    </source>
</reference>
<keyword evidence="4" id="KW-1185">Reference proteome</keyword>
<organism evidence="3 4">
    <name type="scientific">Sinimarinibacterium thermocellulolyticum</name>
    <dbReference type="NCBI Taxonomy" id="3170016"/>
    <lineage>
        <taxon>Bacteria</taxon>
        <taxon>Pseudomonadati</taxon>
        <taxon>Pseudomonadota</taxon>
        <taxon>Gammaproteobacteria</taxon>
        <taxon>Nevskiales</taxon>
        <taxon>Nevskiaceae</taxon>
        <taxon>Sinimarinibacterium</taxon>
    </lineage>
</organism>
<sequence>MASKMMLAVLLTLAVAGVAQAQDERRRPGERAERNTEVPQDALPKPAATPRPAPLPPPSIQVERRRPGESPAPVKAPAPAPAKPVQAAVPAPASPSGRRRPGQPDYTRPDASGQRAEPGSPLRGPRVPFAPNRASGLKPVAKPGADAEFRKQVVPDRWQLTRALGLTDYPWYDPYNQNTLKGDRPVRGDWFFAANLTSDTIIEPRRVPTPVGAQAEGQAGQLDLIGSGEQLLFAQTVLAELVYLQGNTTFRPPDWEFRFQPAFGFNDVQVDQIRALRIDPRTGTDRRDQHFGVQQLFVDKHLRNVSDRYDFDSLRIGIQPFTADFRGFLFQDQQLGVRLFGTRDNNLWQYNLAYFRRLEKDTNSLLNDLGQPLRKDDIVVFNLYRQDFPVLGHTSQAVILHNRNREGDDGLHFNQNGFIERPASIGREFPRNYDVTYVGVNGDGHFGRLNLTSSAYFAFGDQDEGVLRSGAVDIRAFFLAAEASVDFDWRRIRVSALYASADDDPFDDVETGFDAVLEAPLFAGGLDTNFWTRQSVPLIGGGIVGLSGRNGQLNSLRSSLLEGQSNFANPGTVLLGVGADLDLAPTLRVSFNVNQLWFADSAVVEIYRNQGPIDEDIGLDVSVATIWRPFATQNVIFRGSAAALVPGEAYEQLFGDETGYSVLLNLILNY</sequence>
<proteinExistence type="predicted"/>
<accession>A0ABV2A6Q3</accession>